<protein>
    <submittedName>
        <fullName evidence="2">Uncharacterized protein</fullName>
    </submittedName>
</protein>
<evidence type="ECO:0000256" key="1">
    <source>
        <dbReference type="SAM" id="Phobius"/>
    </source>
</evidence>
<feature type="transmembrane region" description="Helical" evidence="1">
    <location>
        <begin position="31"/>
        <end position="52"/>
    </location>
</feature>
<evidence type="ECO:0000313" key="2">
    <source>
        <dbReference type="EMBL" id="KAK9721141.1"/>
    </source>
</evidence>
<evidence type="ECO:0000313" key="3">
    <source>
        <dbReference type="Proteomes" id="UP001479436"/>
    </source>
</evidence>
<sequence length="187" mass="20214">MQGDTLLKQTVRSVDSRALRKVSLSLPIMKIALIVISLFLYVTTIFAAVSYLPAVPAVGSKCEAADTYNLCRNNAMSAQCIETDFSCHCKQAQNLMQCISFCSRDPTISSLGNSQQQEVTKWCSKVTVIPTPASSTAMPGIPTTSIDPSMNKPSSDNAILSMSATLERTLGQTMLAIAFVVFSIYQI</sequence>
<comment type="caution">
    <text evidence="2">The sequence shown here is derived from an EMBL/GenBank/DDBJ whole genome shotgun (WGS) entry which is preliminary data.</text>
</comment>
<dbReference type="Proteomes" id="UP001479436">
    <property type="component" value="Unassembled WGS sequence"/>
</dbReference>
<keyword evidence="1" id="KW-0472">Membrane</keyword>
<keyword evidence="1" id="KW-1133">Transmembrane helix</keyword>
<proteinExistence type="predicted"/>
<name>A0ABR2W6R0_9FUNG</name>
<accession>A0ABR2W6R0</accession>
<keyword evidence="1" id="KW-0812">Transmembrane</keyword>
<dbReference type="EMBL" id="JASJQH010006990">
    <property type="protein sequence ID" value="KAK9721141.1"/>
    <property type="molecule type" value="Genomic_DNA"/>
</dbReference>
<keyword evidence="3" id="KW-1185">Reference proteome</keyword>
<gene>
    <name evidence="2" type="ORF">K7432_003669</name>
</gene>
<organism evidence="2 3">
    <name type="scientific">Basidiobolus ranarum</name>
    <dbReference type="NCBI Taxonomy" id="34480"/>
    <lineage>
        <taxon>Eukaryota</taxon>
        <taxon>Fungi</taxon>
        <taxon>Fungi incertae sedis</taxon>
        <taxon>Zoopagomycota</taxon>
        <taxon>Entomophthoromycotina</taxon>
        <taxon>Basidiobolomycetes</taxon>
        <taxon>Basidiobolales</taxon>
        <taxon>Basidiobolaceae</taxon>
        <taxon>Basidiobolus</taxon>
    </lineage>
</organism>
<reference evidence="2 3" key="1">
    <citation type="submission" date="2023-04" db="EMBL/GenBank/DDBJ databases">
        <title>Genome of Basidiobolus ranarum AG-B5.</title>
        <authorList>
            <person name="Stajich J.E."/>
            <person name="Carter-House D."/>
            <person name="Gryganskyi A."/>
        </authorList>
    </citation>
    <scope>NUCLEOTIDE SEQUENCE [LARGE SCALE GENOMIC DNA]</scope>
    <source>
        <strain evidence="2 3">AG-B5</strain>
    </source>
</reference>